<feature type="compositionally biased region" description="Polar residues" evidence="5">
    <location>
        <begin position="851"/>
        <end position="873"/>
    </location>
</feature>
<evidence type="ECO:0000313" key="7">
    <source>
        <dbReference type="EMBL" id="KAH0918880.1"/>
    </source>
</evidence>
<feature type="compositionally biased region" description="Basic and acidic residues" evidence="5">
    <location>
        <begin position="815"/>
        <end position="826"/>
    </location>
</feature>
<evidence type="ECO:0000256" key="3">
    <source>
        <dbReference type="ARBA" id="ARBA00023187"/>
    </source>
</evidence>
<evidence type="ECO:0000256" key="4">
    <source>
        <dbReference type="PROSITE-ProRule" id="PRU00176"/>
    </source>
</evidence>
<dbReference type="InterPro" id="IPR000504">
    <property type="entry name" value="RRM_dom"/>
</dbReference>
<feature type="region of interest" description="Disordered" evidence="5">
    <location>
        <begin position="183"/>
        <end position="311"/>
    </location>
</feature>
<accession>A0ABQ8CR71</accession>
<dbReference type="SMART" id="SM00360">
    <property type="entry name" value="RRM"/>
    <property type="match status" value="2"/>
</dbReference>
<feature type="domain" description="RRM" evidence="6">
    <location>
        <begin position="17"/>
        <end position="112"/>
    </location>
</feature>
<evidence type="ECO:0000259" key="6">
    <source>
        <dbReference type="PROSITE" id="PS50102"/>
    </source>
</evidence>
<keyword evidence="8" id="KW-1185">Reference proteome</keyword>
<evidence type="ECO:0000313" key="8">
    <source>
        <dbReference type="Proteomes" id="UP000824890"/>
    </source>
</evidence>
<feature type="compositionally biased region" description="Basic and acidic residues" evidence="5">
    <location>
        <begin position="877"/>
        <end position="902"/>
    </location>
</feature>
<feature type="compositionally biased region" description="Basic and acidic residues" evidence="5">
    <location>
        <begin position="250"/>
        <end position="261"/>
    </location>
</feature>
<feature type="non-terminal residue" evidence="7">
    <location>
        <position position="1"/>
    </location>
</feature>
<feature type="compositionally biased region" description="Basic and acidic residues" evidence="5">
    <location>
        <begin position="648"/>
        <end position="659"/>
    </location>
</feature>
<organism evidence="7 8">
    <name type="scientific">Brassica napus</name>
    <name type="common">Rape</name>
    <dbReference type="NCBI Taxonomy" id="3708"/>
    <lineage>
        <taxon>Eukaryota</taxon>
        <taxon>Viridiplantae</taxon>
        <taxon>Streptophyta</taxon>
        <taxon>Embryophyta</taxon>
        <taxon>Tracheophyta</taxon>
        <taxon>Spermatophyta</taxon>
        <taxon>Magnoliopsida</taxon>
        <taxon>eudicotyledons</taxon>
        <taxon>Gunneridae</taxon>
        <taxon>Pentapetalae</taxon>
        <taxon>rosids</taxon>
        <taxon>malvids</taxon>
        <taxon>Brassicales</taxon>
        <taxon>Brassicaceae</taxon>
        <taxon>Brassiceae</taxon>
        <taxon>Brassica</taxon>
    </lineage>
</organism>
<keyword evidence="3" id="KW-0508">mRNA splicing</keyword>
<reference evidence="7 8" key="1">
    <citation type="submission" date="2021-05" db="EMBL/GenBank/DDBJ databases">
        <title>Genome Assembly of Synthetic Allotetraploid Brassica napus Reveals Homoeologous Exchanges between Subgenomes.</title>
        <authorList>
            <person name="Davis J.T."/>
        </authorList>
    </citation>
    <scope>NUCLEOTIDE SEQUENCE [LARGE SCALE GENOMIC DNA]</scope>
    <source>
        <strain evidence="8">cv. Da-Ae</strain>
        <tissue evidence="7">Seedling</tissue>
    </source>
</reference>
<dbReference type="PROSITE" id="PS50102">
    <property type="entry name" value="RRM"/>
    <property type="match status" value="2"/>
</dbReference>
<dbReference type="InterPro" id="IPR035979">
    <property type="entry name" value="RBD_domain_sf"/>
</dbReference>
<keyword evidence="1" id="KW-0507">mRNA processing</keyword>
<feature type="compositionally biased region" description="Basic and acidic residues" evidence="5">
    <location>
        <begin position="610"/>
        <end position="620"/>
    </location>
</feature>
<feature type="compositionally biased region" description="Polar residues" evidence="5">
    <location>
        <begin position="805"/>
        <end position="814"/>
    </location>
</feature>
<sequence length="902" mass="100027">IAIIPIVISKTLGGHARRVYVGGFSPAANEQVVATLFSQVMTAVGGNIAGPVDVVVNVYVNHEKFAFVEMRSFEEASNTMSLDGMIFEACLCESTYYPMERNKTLHTRVKQSLETRAGDEPELLKYMSKLPVFLERADTHTPRDKLLSVGVLEWDRLEKWQHSHNRMIYPSVVYQTDSSLFPDRDELSAGPSNPRKHRSSRQSKLMSNPGEETVREYREIKGTRKNKHRDHRSFSIPDEQLGPITDAQEGCEKNDLKEKIGPKPGISEAGVNVEVNSKADGSRRKKSEKKSREKNRNDHDGELGRSQQREAKLYDSTKKLAREQATTSKRSLTNKVSVVHEVEVDYCAQHSYSLPCKADGCSAKSNIALADADPNRNSDKISQCVPLSAKASNTSSRGKISEDRASSLLSIAIIPIVISKTLGGHARRVYVGGFSPAANEQVVATLFSQVMTAVGGNIAGPVDVVVNVYVNHEKFAFVEMRSFEEASNTMSLDGMIFERNKTLHTRVKQSLETRAGDEPELLKYMSKLPVFLERADTHTPRDKLLSVGVLEWDRLEKWQHSHNRMIYPSVVYQTDSSLFPDRDELSAGPSNPRKHRSSRQSKLMSNPGEETVREYREIKGTRKNKHRDHRSFSIPDEQLGPITDAQEGCEKNDLKEKIGPKPGISEAGVNVEVNSKADGSRRKKSEKKSREKNRNDHDGELGRSQQREAKLYDSTKKLAREQATTSKRSLTNKVSVVHEVEVDYCAQHSYSLPCKADGCSAKSNIALADADPNRNSDKISQCVPLSAKASNTSSRGKISEDRASSLLSPAQKQDPTSHKPVSDKGRSISPLQRLSFIMGKASKTNSERVAGSTTHLESMASSIKTGSQNSAPSSRVDGLDCNKPSEKDTTTTRDSSRDSVIV</sequence>
<feature type="compositionally biased region" description="Basic and acidic residues" evidence="5">
    <location>
        <begin position="212"/>
        <end position="222"/>
    </location>
</feature>
<keyword evidence="2 4" id="KW-0694">RNA-binding</keyword>
<feature type="region of interest" description="Disordered" evidence="5">
    <location>
        <begin position="770"/>
        <end position="902"/>
    </location>
</feature>
<evidence type="ECO:0000256" key="2">
    <source>
        <dbReference type="ARBA" id="ARBA00022884"/>
    </source>
</evidence>
<proteinExistence type="predicted"/>
<feature type="compositionally biased region" description="Basic and acidic residues" evidence="5">
    <location>
        <begin position="290"/>
        <end position="311"/>
    </location>
</feature>
<name>A0ABQ8CR71_BRANA</name>
<dbReference type="Gene3D" id="3.30.70.330">
    <property type="match status" value="2"/>
</dbReference>
<dbReference type="EMBL" id="JAGKQM010000007">
    <property type="protein sequence ID" value="KAH0918880.1"/>
    <property type="molecule type" value="Genomic_DNA"/>
</dbReference>
<dbReference type="InterPro" id="IPR012677">
    <property type="entry name" value="Nucleotide-bd_a/b_plait_sf"/>
</dbReference>
<dbReference type="SUPFAM" id="SSF54928">
    <property type="entry name" value="RNA-binding domain, RBD"/>
    <property type="match status" value="2"/>
</dbReference>
<evidence type="ECO:0000256" key="1">
    <source>
        <dbReference type="ARBA" id="ARBA00022664"/>
    </source>
</evidence>
<feature type="domain" description="RRM" evidence="6">
    <location>
        <begin position="427"/>
        <end position="510"/>
    </location>
</feature>
<gene>
    <name evidence="7" type="ORF">HID58_026540</name>
</gene>
<dbReference type="PANTHER" id="PTHR23139">
    <property type="entry name" value="RNA-BINDING PROTEIN"/>
    <property type="match status" value="1"/>
</dbReference>
<evidence type="ECO:0000256" key="5">
    <source>
        <dbReference type="SAM" id="MobiDB-lite"/>
    </source>
</evidence>
<feature type="region of interest" description="Disordered" evidence="5">
    <location>
        <begin position="581"/>
        <end position="707"/>
    </location>
</feature>
<protein>
    <recommendedName>
        <fullName evidence="6">RRM domain-containing protein</fullName>
    </recommendedName>
</protein>
<feature type="compositionally biased region" description="Basic and acidic residues" evidence="5">
    <location>
        <begin position="688"/>
        <end position="707"/>
    </location>
</feature>
<dbReference type="Proteomes" id="UP000824890">
    <property type="component" value="Unassembled WGS sequence"/>
</dbReference>
<comment type="caution">
    <text evidence="7">The sequence shown here is derived from an EMBL/GenBank/DDBJ whole genome shotgun (WGS) entry which is preliminary data.</text>
</comment>